<feature type="non-terminal residue" evidence="9">
    <location>
        <position position="582"/>
    </location>
</feature>
<dbReference type="EMBL" id="NCKV01007727">
    <property type="protein sequence ID" value="RWS22855.1"/>
    <property type="molecule type" value="Genomic_DNA"/>
</dbReference>
<accession>A0A443S610</accession>
<dbReference type="PROSITE" id="PS51388">
    <property type="entry name" value="GED"/>
    <property type="match status" value="1"/>
</dbReference>
<evidence type="ECO:0000256" key="5">
    <source>
        <dbReference type="ARBA" id="ARBA00048040"/>
    </source>
</evidence>
<dbReference type="GO" id="GO:0005525">
    <property type="term" value="F:GTP binding"/>
    <property type="evidence" value="ECO:0007669"/>
    <property type="project" value="UniProtKB-KW"/>
</dbReference>
<evidence type="ECO:0000259" key="7">
    <source>
        <dbReference type="PROSITE" id="PS51388"/>
    </source>
</evidence>
<gene>
    <name evidence="9" type="ORF">B4U80_08439</name>
</gene>
<dbReference type="PANTHER" id="PTHR11566:SF212">
    <property type="entry name" value="DYNAMIN"/>
    <property type="match status" value="1"/>
</dbReference>
<dbReference type="PANTHER" id="PTHR11566">
    <property type="entry name" value="DYNAMIN"/>
    <property type="match status" value="1"/>
</dbReference>
<keyword evidence="10" id="KW-1185">Reference proteome</keyword>
<dbReference type="InterPro" id="IPR022812">
    <property type="entry name" value="Dynamin"/>
</dbReference>
<organism evidence="9 10">
    <name type="scientific">Leptotrombidium deliense</name>
    <dbReference type="NCBI Taxonomy" id="299467"/>
    <lineage>
        <taxon>Eukaryota</taxon>
        <taxon>Metazoa</taxon>
        <taxon>Ecdysozoa</taxon>
        <taxon>Arthropoda</taxon>
        <taxon>Chelicerata</taxon>
        <taxon>Arachnida</taxon>
        <taxon>Acari</taxon>
        <taxon>Acariformes</taxon>
        <taxon>Trombidiformes</taxon>
        <taxon>Prostigmata</taxon>
        <taxon>Anystina</taxon>
        <taxon>Parasitengona</taxon>
        <taxon>Trombiculoidea</taxon>
        <taxon>Trombiculidae</taxon>
        <taxon>Leptotrombidium</taxon>
    </lineage>
</organism>
<dbReference type="CDD" id="cd08771">
    <property type="entry name" value="DLP_1"/>
    <property type="match status" value="1"/>
</dbReference>
<dbReference type="InterPro" id="IPR003130">
    <property type="entry name" value="GED"/>
</dbReference>
<dbReference type="EC" id="3.6.5.5" evidence="1"/>
<evidence type="ECO:0000313" key="10">
    <source>
        <dbReference type="Proteomes" id="UP000288716"/>
    </source>
</evidence>
<dbReference type="STRING" id="299467.A0A443S610"/>
<dbReference type="Gene3D" id="1.20.120.1240">
    <property type="entry name" value="Dynamin, middle domain"/>
    <property type="match status" value="1"/>
</dbReference>
<dbReference type="Gene3D" id="3.40.50.300">
    <property type="entry name" value="P-loop containing nucleotide triphosphate hydrolases"/>
    <property type="match status" value="1"/>
</dbReference>
<dbReference type="PRINTS" id="PR00195">
    <property type="entry name" value="DYNAMIN"/>
</dbReference>
<keyword evidence="4 6" id="KW-0342">GTP-binding</keyword>
<dbReference type="GO" id="GO:0003924">
    <property type="term" value="F:GTPase activity"/>
    <property type="evidence" value="ECO:0007669"/>
    <property type="project" value="InterPro"/>
</dbReference>
<evidence type="ECO:0000256" key="3">
    <source>
        <dbReference type="ARBA" id="ARBA00022801"/>
    </source>
</evidence>
<dbReference type="SMART" id="SM00302">
    <property type="entry name" value="GED"/>
    <property type="match status" value="1"/>
</dbReference>
<feature type="non-terminal residue" evidence="9">
    <location>
        <position position="1"/>
    </location>
</feature>
<dbReference type="InterPro" id="IPR030381">
    <property type="entry name" value="G_DYNAMIN_dom"/>
</dbReference>
<dbReference type="VEuPathDB" id="VectorBase:LDEU009185"/>
<dbReference type="Pfam" id="PF02212">
    <property type="entry name" value="GED"/>
    <property type="match status" value="1"/>
</dbReference>
<dbReference type="GO" id="GO:0005886">
    <property type="term" value="C:plasma membrane"/>
    <property type="evidence" value="ECO:0007669"/>
    <property type="project" value="TreeGrafter"/>
</dbReference>
<dbReference type="Proteomes" id="UP000288716">
    <property type="component" value="Unassembled WGS sequence"/>
</dbReference>
<dbReference type="Pfam" id="PF00350">
    <property type="entry name" value="Dynamin_N"/>
    <property type="match status" value="1"/>
</dbReference>
<dbReference type="InterPro" id="IPR027417">
    <property type="entry name" value="P-loop_NTPase"/>
</dbReference>
<evidence type="ECO:0000256" key="2">
    <source>
        <dbReference type="ARBA" id="ARBA00022741"/>
    </source>
</evidence>
<dbReference type="GO" id="GO:0005874">
    <property type="term" value="C:microtubule"/>
    <property type="evidence" value="ECO:0007669"/>
    <property type="project" value="TreeGrafter"/>
</dbReference>
<dbReference type="Pfam" id="PF01031">
    <property type="entry name" value="Dynamin_M"/>
    <property type="match status" value="1"/>
</dbReference>
<protein>
    <recommendedName>
        <fullName evidence="1">dynamin GTPase</fullName>
        <ecNumber evidence="1">3.6.5.5</ecNumber>
    </recommendedName>
</protein>
<dbReference type="OrthoDB" id="5061070at2759"/>
<reference evidence="9 10" key="1">
    <citation type="journal article" date="2018" name="Gigascience">
        <title>Genomes of trombidid mites reveal novel predicted allergens and laterally-transferred genes associated with secondary metabolism.</title>
        <authorList>
            <person name="Dong X."/>
            <person name="Chaisiri K."/>
            <person name="Xia D."/>
            <person name="Armstrong S.D."/>
            <person name="Fang Y."/>
            <person name="Donnelly M.J."/>
            <person name="Kadowaki T."/>
            <person name="McGarry J.W."/>
            <person name="Darby A.C."/>
            <person name="Makepeace B.L."/>
        </authorList>
    </citation>
    <scope>NUCLEOTIDE SEQUENCE [LARGE SCALE GENOMIC DNA]</scope>
    <source>
        <strain evidence="9">UoL-UT</strain>
    </source>
</reference>
<dbReference type="GO" id="GO:0005737">
    <property type="term" value="C:cytoplasm"/>
    <property type="evidence" value="ECO:0007669"/>
    <property type="project" value="TreeGrafter"/>
</dbReference>
<evidence type="ECO:0000259" key="8">
    <source>
        <dbReference type="PROSITE" id="PS51718"/>
    </source>
</evidence>
<dbReference type="InterPro" id="IPR001401">
    <property type="entry name" value="Dynamin_GTPase"/>
</dbReference>
<dbReference type="InterPro" id="IPR000375">
    <property type="entry name" value="Dynamin_stalk"/>
</dbReference>
<evidence type="ECO:0000313" key="9">
    <source>
        <dbReference type="EMBL" id="RWS22855.1"/>
    </source>
</evidence>
<dbReference type="PROSITE" id="PS51718">
    <property type="entry name" value="G_DYNAMIN_2"/>
    <property type="match status" value="1"/>
</dbReference>
<sequence>FVGRDFLPRGSGIVTRCPLILQLIYRKNEEYGLFLHNQAQEYRNFNDIRDEIIRETDRKIGNNKNVSRDPITLRIYSPNVLDLTLIDLPGITRNPIDDQPKDIEEQTIKIVREYITRKNCLILAVSAANQGLSDALKIAREVDPDGERTISVLTKLDIMDEGTNARDILDNKVVPLKRGYIGVVNRSQADINNNIDIRAAIDAEDNFFKTHDAYHDIASRLGTPFLQKTLNEQLIVHIRNALPALVNRLETILKEVSEQQKQIKINFGDANSNTNFILNALNEIKEAFEMKIGLVVKSDLVKDKLTGGALIKRIMNEKYRSDIQQMSFNKSELRSKISIAIPNIRGVNIGIFTPDMAFETVVRDQLVTEELLKTVRECCTIVKAYPRLREKIENLVTQHIQKCQQKVKNKIEDRIQIESAYMNTDHDDFIGLTGAMRFMAENNVLQMEDLDTLDPSPSPNSYWLVIIESLFSWFKRKTEVYREDSAEFKNQVELIRILVDSYLTIMKKNMQDYIPKLLMHDLINHTCKFLSTDLHEPLLACDDDELLKIDPEVEKMRDELAKKHDCCEEALKVIRQISNESL</sequence>
<dbReference type="SMART" id="SM00053">
    <property type="entry name" value="DYNc"/>
    <property type="match status" value="1"/>
</dbReference>
<evidence type="ECO:0000256" key="4">
    <source>
        <dbReference type="ARBA" id="ARBA00023134"/>
    </source>
</evidence>
<name>A0A443S610_9ACAR</name>
<proteinExistence type="inferred from homology"/>
<evidence type="ECO:0000256" key="1">
    <source>
        <dbReference type="ARBA" id="ARBA00011980"/>
    </source>
</evidence>
<evidence type="ECO:0000256" key="6">
    <source>
        <dbReference type="RuleBase" id="RU003932"/>
    </source>
</evidence>
<feature type="domain" description="Dynamin-type G" evidence="8">
    <location>
        <begin position="1"/>
        <end position="243"/>
    </location>
</feature>
<keyword evidence="3" id="KW-0378">Hydrolase</keyword>
<dbReference type="GO" id="GO:0031623">
    <property type="term" value="P:receptor internalization"/>
    <property type="evidence" value="ECO:0007669"/>
    <property type="project" value="TreeGrafter"/>
</dbReference>
<comment type="caution">
    <text evidence="9">The sequence shown here is derived from an EMBL/GenBank/DDBJ whole genome shotgun (WGS) entry which is preliminary data.</text>
</comment>
<comment type="similarity">
    <text evidence="6">Belongs to the TRAFAC class dynamin-like GTPase superfamily. Dynamin/Fzo/YdjA family.</text>
</comment>
<comment type="catalytic activity">
    <reaction evidence="5">
        <text>GTP + H2O = GDP + phosphate + H(+)</text>
        <dbReference type="Rhea" id="RHEA:19669"/>
        <dbReference type="ChEBI" id="CHEBI:15377"/>
        <dbReference type="ChEBI" id="CHEBI:15378"/>
        <dbReference type="ChEBI" id="CHEBI:37565"/>
        <dbReference type="ChEBI" id="CHEBI:43474"/>
        <dbReference type="ChEBI" id="CHEBI:58189"/>
        <dbReference type="EC" id="3.6.5.5"/>
    </reaction>
</comment>
<keyword evidence="2 6" id="KW-0547">Nucleotide-binding</keyword>
<feature type="domain" description="GED" evidence="7">
    <location>
        <begin position="492"/>
        <end position="582"/>
    </location>
</feature>
<dbReference type="SUPFAM" id="SSF52540">
    <property type="entry name" value="P-loop containing nucleoside triphosphate hydrolases"/>
    <property type="match status" value="1"/>
</dbReference>
<dbReference type="InterPro" id="IPR045063">
    <property type="entry name" value="Dynamin_N"/>
</dbReference>
<dbReference type="GO" id="GO:0008017">
    <property type="term" value="F:microtubule binding"/>
    <property type="evidence" value="ECO:0007669"/>
    <property type="project" value="TreeGrafter"/>
</dbReference>
<dbReference type="InterPro" id="IPR020850">
    <property type="entry name" value="GED_dom"/>
</dbReference>
<dbReference type="AlphaFoldDB" id="A0A443S610"/>
<dbReference type="InterPro" id="IPR019762">
    <property type="entry name" value="Dynamin_GTPase_CS"/>
</dbReference>
<dbReference type="PROSITE" id="PS00410">
    <property type="entry name" value="G_DYNAMIN_1"/>
    <property type="match status" value="1"/>
</dbReference>